<dbReference type="PROSITE" id="PS51819">
    <property type="entry name" value="VOC"/>
    <property type="match status" value="1"/>
</dbReference>
<organism evidence="2 3">
    <name type="scientific">Cytobacillus solani</name>
    <dbReference type="NCBI Taxonomy" id="1637975"/>
    <lineage>
        <taxon>Bacteria</taxon>
        <taxon>Bacillati</taxon>
        <taxon>Bacillota</taxon>
        <taxon>Bacilli</taxon>
        <taxon>Bacillales</taxon>
        <taxon>Bacillaceae</taxon>
        <taxon>Cytobacillus</taxon>
    </lineage>
</organism>
<dbReference type="PATRIC" id="fig|1637975.4.peg.4902"/>
<dbReference type="STRING" id="1637975.AN957_24320"/>
<dbReference type="AlphaFoldDB" id="A0A0Q3TE24"/>
<accession>A0A0Q3TE24</accession>
<evidence type="ECO:0000313" key="2">
    <source>
        <dbReference type="EMBL" id="KQL21373.1"/>
    </source>
</evidence>
<dbReference type="EMBL" id="LJIX01000006">
    <property type="protein sequence ID" value="KQL21373.1"/>
    <property type="molecule type" value="Genomic_DNA"/>
</dbReference>
<dbReference type="InterPro" id="IPR004360">
    <property type="entry name" value="Glyas_Fos-R_dOase_dom"/>
</dbReference>
<dbReference type="Proteomes" id="UP000050996">
    <property type="component" value="Unassembled WGS sequence"/>
</dbReference>
<dbReference type="InterPro" id="IPR029068">
    <property type="entry name" value="Glyas_Bleomycin-R_OHBP_Dase"/>
</dbReference>
<protein>
    <recommendedName>
        <fullName evidence="1">VOC domain-containing protein</fullName>
    </recommendedName>
</protein>
<sequence length="124" mass="13826">MLGGIILLNQVCVLTVKVDDIKKAVEFYTKVLTFEVSKYYGDKLVSLVHNEIPIVLEETEPFDAETRQSVLLGIVSENLDKDIDELKAKGVSILFDEPQPCPPGRYTIIKDPAGNQIEIVEFSS</sequence>
<dbReference type="Pfam" id="PF00903">
    <property type="entry name" value="Glyoxalase"/>
    <property type="match status" value="1"/>
</dbReference>
<dbReference type="SUPFAM" id="SSF54593">
    <property type="entry name" value="Glyoxalase/Bleomycin resistance protein/Dihydroxybiphenyl dioxygenase"/>
    <property type="match status" value="1"/>
</dbReference>
<proteinExistence type="predicted"/>
<reference evidence="2 3" key="1">
    <citation type="submission" date="2015-09" db="EMBL/GenBank/DDBJ databases">
        <title>Genome sequencing project for genomic taxonomy and phylogenomics of Bacillus-like bacteria.</title>
        <authorList>
            <person name="Liu B."/>
            <person name="Wang J."/>
            <person name="Zhu Y."/>
            <person name="Liu G."/>
            <person name="Chen Q."/>
            <person name="Chen Z."/>
            <person name="Lan J."/>
            <person name="Che J."/>
            <person name="Ge C."/>
            <person name="Shi H."/>
            <person name="Pan Z."/>
            <person name="Liu X."/>
        </authorList>
    </citation>
    <scope>NUCLEOTIDE SEQUENCE [LARGE SCALE GENOMIC DNA]</scope>
    <source>
        <strain evidence="2 3">FJAT-18043</strain>
    </source>
</reference>
<dbReference type="InterPro" id="IPR037523">
    <property type="entry name" value="VOC_core"/>
</dbReference>
<feature type="domain" description="VOC" evidence="1">
    <location>
        <begin position="10"/>
        <end position="122"/>
    </location>
</feature>
<name>A0A0Q3TE24_9BACI</name>
<dbReference type="Gene3D" id="3.10.180.10">
    <property type="entry name" value="2,3-Dihydroxybiphenyl 1,2-Dioxygenase, domain 1"/>
    <property type="match status" value="1"/>
</dbReference>
<comment type="caution">
    <text evidence="2">The sequence shown here is derived from an EMBL/GenBank/DDBJ whole genome shotgun (WGS) entry which is preliminary data.</text>
</comment>
<evidence type="ECO:0000313" key="3">
    <source>
        <dbReference type="Proteomes" id="UP000050996"/>
    </source>
</evidence>
<evidence type="ECO:0000259" key="1">
    <source>
        <dbReference type="PROSITE" id="PS51819"/>
    </source>
</evidence>
<gene>
    <name evidence="2" type="ORF">AN957_24320</name>
</gene>
<keyword evidence="3" id="KW-1185">Reference proteome</keyword>